<protein>
    <submittedName>
        <fullName evidence="2">Uncharacterized protein</fullName>
    </submittedName>
</protein>
<feature type="region of interest" description="Disordered" evidence="1">
    <location>
        <begin position="1"/>
        <end position="30"/>
    </location>
</feature>
<evidence type="ECO:0000313" key="2">
    <source>
        <dbReference type="EMBL" id="JAD96873.1"/>
    </source>
</evidence>
<proteinExistence type="predicted"/>
<reference evidence="2" key="1">
    <citation type="submission" date="2014-09" db="EMBL/GenBank/DDBJ databases">
        <authorList>
            <person name="Magalhaes I.L.F."/>
            <person name="Oliveira U."/>
            <person name="Santos F.R."/>
            <person name="Vidigal T.H.D.A."/>
            <person name="Brescovit A.D."/>
            <person name="Santos A.J."/>
        </authorList>
    </citation>
    <scope>NUCLEOTIDE SEQUENCE</scope>
    <source>
        <tissue evidence="2">Shoot tissue taken approximately 20 cm above the soil surface</tissue>
    </source>
</reference>
<dbReference type="AlphaFoldDB" id="A0A0A9ECX6"/>
<name>A0A0A9ECX6_ARUDO</name>
<evidence type="ECO:0000256" key="1">
    <source>
        <dbReference type="SAM" id="MobiDB-lite"/>
    </source>
</evidence>
<accession>A0A0A9ECX6</accession>
<organism evidence="2">
    <name type="scientific">Arundo donax</name>
    <name type="common">Giant reed</name>
    <name type="synonym">Donax arundinaceus</name>
    <dbReference type="NCBI Taxonomy" id="35708"/>
    <lineage>
        <taxon>Eukaryota</taxon>
        <taxon>Viridiplantae</taxon>
        <taxon>Streptophyta</taxon>
        <taxon>Embryophyta</taxon>
        <taxon>Tracheophyta</taxon>
        <taxon>Spermatophyta</taxon>
        <taxon>Magnoliopsida</taxon>
        <taxon>Liliopsida</taxon>
        <taxon>Poales</taxon>
        <taxon>Poaceae</taxon>
        <taxon>PACMAD clade</taxon>
        <taxon>Arundinoideae</taxon>
        <taxon>Arundineae</taxon>
        <taxon>Arundo</taxon>
    </lineage>
</organism>
<sequence length="30" mass="3365">MTGSQQNAVDSDRAGGKPRPYSRKFDRQNP</sequence>
<dbReference type="EMBL" id="GBRH01201022">
    <property type="protein sequence ID" value="JAD96873.1"/>
    <property type="molecule type" value="Transcribed_RNA"/>
</dbReference>
<reference evidence="2" key="2">
    <citation type="journal article" date="2015" name="Data Brief">
        <title>Shoot transcriptome of the giant reed, Arundo donax.</title>
        <authorList>
            <person name="Barrero R.A."/>
            <person name="Guerrero F.D."/>
            <person name="Moolhuijzen P."/>
            <person name="Goolsby J.A."/>
            <person name="Tidwell J."/>
            <person name="Bellgard S.E."/>
            <person name="Bellgard M.I."/>
        </authorList>
    </citation>
    <scope>NUCLEOTIDE SEQUENCE</scope>
    <source>
        <tissue evidence="2">Shoot tissue taken approximately 20 cm above the soil surface</tissue>
    </source>
</reference>